<dbReference type="GeneID" id="1459285"/>
<dbReference type="PANTHER" id="PTHR23419">
    <property type="entry name" value="DIVALENT CATION TOLERANCE CUTA-RELATED"/>
    <property type="match status" value="1"/>
</dbReference>
<dbReference type="SUPFAM" id="SSF54913">
    <property type="entry name" value="GlnB-like"/>
    <property type="match status" value="1"/>
</dbReference>
<dbReference type="Proteomes" id="UP000646844">
    <property type="component" value="Unassembled WGS sequence"/>
</dbReference>
<organism evidence="2 3">
    <name type="scientific">Sulfurisphaera tokodaii</name>
    <dbReference type="NCBI Taxonomy" id="111955"/>
    <lineage>
        <taxon>Archaea</taxon>
        <taxon>Thermoproteota</taxon>
        <taxon>Thermoprotei</taxon>
        <taxon>Sulfolobales</taxon>
        <taxon>Sulfolobaceae</taxon>
        <taxon>Sulfurisphaera</taxon>
    </lineage>
</organism>
<evidence type="ECO:0000256" key="1">
    <source>
        <dbReference type="ARBA" id="ARBA00010169"/>
    </source>
</evidence>
<reference evidence="2" key="1">
    <citation type="journal article" date="2020" name="bioRxiv">
        <title>A rank-normalized archaeal taxonomy based on genome phylogeny resolves widespread incomplete and uneven classifications.</title>
        <authorList>
            <person name="Rinke C."/>
            <person name="Chuvochina M."/>
            <person name="Mussig A.J."/>
            <person name="Chaumeil P.-A."/>
            <person name="Waite D.W."/>
            <person name="Whitman W.B."/>
            <person name="Parks D.H."/>
            <person name="Hugenholtz P."/>
        </authorList>
    </citation>
    <scope>NUCLEOTIDE SEQUENCE</scope>
    <source>
        <strain evidence="2">UBA8838</strain>
    </source>
</reference>
<comment type="caution">
    <text evidence="2">The sequence shown here is derived from an EMBL/GenBank/DDBJ whole genome shotgun (WGS) entry which is preliminary data.</text>
</comment>
<dbReference type="EMBL" id="DUJO01000012">
    <property type="protein sequence ID" value="HII73306.1"/>
    <property type="molecule type" value="Genomic_DNA"/>
</dbReference>
<dbReference type="PANTHER" id="PTHR23419:SF8">
    <property type="entry name" value="FI09726P"/>
    <property type="match status" value="1"/>
</dbReference>
<protein>
    <submittedName>
        <fullName evidence="2">Divalent-cation tolerance protein CutA</fullName>
    </submittedName>
</protein>
<dbReference type="Gene3D" id="3.30.70.120">
    <property type="match status" value="1"/>
</dbReference>
<evidence type="ECO:0000313" key="3">
    <source>
        <dbReference type="Proteomes" id="UP000646844"/>
    </source>
</evidence>
<evidence type="ECO:0000313" key="2">
    <source>
        <dbReference type="EMBL" id="HII73306.1"/>
    </source>
</evidence>
<dbReference type="GO" id="GO:0005507">
    <property type="term" value="F:copper ion binding"/>
    <property type="evidence" value="ECO:0007669"/>
    <property type="project" value="TreeGrafter"/>
</dbReference>
<dbReference type="RefSeq" id="WP_010979305.1">
    <property type="nucleotide sequence ID" value="NZ_BAABQO010000005.1"/>
</dbReference>
<accession>A0A832TGD4</accession>
<dbReference type="OMA" id="VYTTFPD"/>
<dbReference type="InterPro" id="IPR015867">
    <property type="entry name" value="N-reg_PII/ATP_PRibTrfase_C"/>
</dbReference>
<dbReference type="InterPro" id="IPR011322">
    <property type="entry name" value="N-reg_PII-like_a/b"/>
</dbReference>
<comment type="similarity">
    <text evidence="1">Belongs to the CutA family.</text>
</comment>
<dbReference type="AlphaFoldDB" id="A0A832TGD4"/>
<gene>
    <name evidence="2" type="ORF">HA332_02645</name>
</gene>
<proteinExistence type="inferred from homology"/>
<dbReference type="InterPro" id="IPR004323">
    <property type="entry name" value="Ion_tolerance_CutA"/>
</dbReference>
<dbReference type="Pfam" id="PF03091">
    <property type="entry name" value="CutA1"/>
    <property type="match status" value="1"/>
</dbReference>
<dbReference type="GO" id="GO:0010038">
    <property type="term" value="P:response to metal ion"/>
    <property type="evidence" value="ECO:0007669"/>
    <property type="project" value="InterPro"/>
</dbReference>
<sequence>MSYIIALTTIGGMESAKKIAKTLVDERLAACVNIIPYVKSFYVWEEKTTEDDESLLIIKSDEKVKEKLINRIKELHTYTLPEIIIINFNDGLPDYLKWISESVRRSEDRSK</sequence>
<name>A0A832TGD4_9CREN</name>